<reference evidence="1 2" key="1">
    <citation type="submission" date="2018-08" db="EMBL/GenBank/DDBJ databases">
        <authorList>
            <consortium name="Pathogen Informatics"/>
        </authorList>
    </citation>
    <scope>NUCLEOTIDE SEQUENCE [LARGE SCALE GENOMIC DNA]</scope>
    <source>
        <strain evidence="1 2">EuSCAPE_TR218</strain>
    </source>
</reference>
<sequence length="118" mass="12789">MRRILFVVLCAVGVYIGCVRAETMDFPSAEAGHIFISNGTDASVTFYLTGEGGNQSEYTLSAHSSGIYQPVPPSNSTMDIAITTQGNKVVRKLNAGEKYYIDANQQGVFDVFSTQPQQ</sequence>
<comment type="caution">
    <text evidence="1">The sequence shown here is derived from an EMBL/GenBank/DDBJ whole genome shotgun (WGS) entry which is preliminary data.</text>
</comment>
<dbReference type="EMBL" id="UKAS01000006">
    <property type="protein sequence ID" value="SXF93825.1"/>
    <property type="molecule type" value="Genomic_DNA"/>
</dbReference>
<dbReference type="Proteomes" id="UP000258928">
    <property type="component" value="Unassembled WGS sequence"/>
</dbReference>
<evidence type="ECO:0000313" key="1">
    <source>
        <dbReference type="EMBL" id="SXF93825.1"/>
    </source>
</evidence>
<accession>A0ABD7P5V1</accession>
<gene>
    <name evidence="1" type="ORF">SAMEA3729809_02548</name>
</gene>
<name>A0ABD7P5V1_KLEVA</name>
<dbReference type="RefSeq" id="WP_142916533.1">
    <property type="nucleotide sequence ID" value="NZ_JBCIVA010000013.1"/>
</dbReference>
<organism evidence="1 2">
    <name type="scientific">Klebsiella variicola</name>
    <dbReference type="NCBI Taxonomy" id="244366"/>
    <lineage>
        <taxon>Bacteria</taxon>
        <taxon>Pseudomonadati</taxon>
        <taxon>Pseudomonadota</taxon>
        <taxon>Gammaproteobacteria</taxon>
        <taxon>Enterobacterales</taxon>
        <taxon>Enterobacteriaceae</taxon>
        <taxon>Klebsiella/Raoultella group</taxon>
        <taxon>Klebsiella</taxon>
        <taxon>Klebsiella pneumoniae complex</taxon>
    </lineage>
</organism>
<protein>
    <submittedName>
        <fullName evidence="1">Uncharacterized protein</fullName>
    </submittedName>
</protein>
<dbReference type="AlphaFoldDB" id="A0ABD7P5V1"/>
<proteinExistence type="predicted"/>
<evidence type="ECO:0000313" key="2">
    <source>
        <dbReference type="Proteomes" id="UP000258928"/>
    </source>
</evidence>